<name>A0A840G352_RHOTE</name>
<dbReference type="InterPro" id="IPR001126">
    <property type="entry name" value="UmuC"/>
</dbReference>
<dbReference type="Pfam" id="PF00817">
    <property type="entry name" value="IMS"/>
    <property type="match status" value="1"/>
</dbReference>
<dbReference type="GO" id="GO:0003887">
    <property type="term" value="F:DNA-directed DNA polymerase activity"/>
    <property type="evidence" value="ECO:0007669"/>
    <property type="project" value="TreeGrafter"/>
</dbReference>
<keyword evidence="8" id="KW-1185">Reference proteome</keyword>
<dbReference type="PANTHER" id="PTHR11076">
    <property type="entry name" value="DNA REPAIR POLYMERASE UMUC / TRANSFERASE FAMILY MEMBER"/>
    <property type="match status" value="1"/>
</dbReference>
<dbReference type="GO" id="GO:0006281">
    <property type="term" value="P:DNA repair"/>
    <property type="evidence" value="ECO:0007669"/>
    <property type="project" value="UniProtKB-KW"/>
</dbReference>
<keyword evidence="4" id="KW-0234">DNA repair</keyword>
<evidence type="ECO:0000256" key="3">
    <source>
        <dbReference type="ARBA" id="ARBA00023199"/>
    </source>
</evidence>
<dbReference type="GO" id="GO:0005829">
    <property type="term" value="C:cytosol"/>
    <property type="evidence" value="ECO:0007669"/>
    <property type="project" value="TreeGrafter"/>
</dbReference>
<organism evidence="7 8">
    <name type="scientific">Rhodocyclus tenuis</name>
    <name type="common">Rhodospirillum tenue</name>
    <dbReference type="NCBI Taxonomy" id="1066"/>
    <lineage>
        <taxon>Bacteria</taxon>
        <taxon>Pseudomonadati</taxon>
        <taxon>Pseudomonadota</taxon>
        <taxon>Betaproteobacteria</taxon>
        <taxon>Rhodocyclales</taxon>
        <taxon>Rhodocyclaceae</taxon>
        <taxon>Rhodocyclus</taxon>
    </lineage>
</organism>
<comment type="similarity">
    <text evidence="1">Belongs to the DNA polymerase type-Y family.</text>
</comment>
<evidence type="ECO:0000313" key="7">
    <source>
        <dbReference type="EMBL" id="MBB4248794.1"/>
    </source>
</evidence>
<protein>
    <submittedName>
        <fullName evidence="7">DNA polymerase V</fullName>
    </submittedName>
</protein>
<dbReference type="InterPro" id="IPR017961">
    <property type="entry name" value="DNA_pol_Y-fam_little_finger"/>
</dbReference>
<dbReference type="RefSeq" id="WP_153117672.1">
    <property type="nucleotide sequence ID" value="NZ_JACIGE010000014.1"/>
</dbReference>
<feature type="domain" description="UmuC" evidence="6">
    <location>
        <begin position="3"/>
        <end position="187"/>
    </location>
</feature>
<keyword evidence="2" id="KW-0227">DNA damage</keyword>
<evidence type="ECO:0000259" key="6">
    <source>
        <dbReference type="PROSITE" id="PS50173"/>
    </source>
</evidence>
<dbReference type="SUPFAM" id="SSF56672">
    <property type="entry name" value="DNA/RNA polymerases"/>
    <property type="match status" value="1"/>
</dbReference>
<dbReference type="EMBL" id="JACIGE010000014">
    <property type="protein sequence ID" value="MBB4248794.1"/>
    <property type="molecule type" value="Genomic_DNA"/>
</dbReference>
<dbReference type="PROSITE" id="PS50173">
    <property type="entry name" value="UMUC"/>
    <property type="match status" value="1"/>
</dbReference>
<dbReference type="GO" id="GO:0003684">
    <property type="term" value="F:damaged DNA binding"/>
    <property type="evidence" value="ECO:0007669"/>
    <property type="project" value="InterPro"/>
</dbReference>
<dbReference type="InterPro" id="IPR025188">
    <property type="entry name" value="DUF4113"/>
</dbReference>
<keyword evidence="5" id="KW-0742">SOS response</keyword>
<evidence type="ECO:0000313" key="8">
    <source>
        <dbReference type="Proteomes" id="UP000587070"/>
    </source>
</evidence>
<dbReference type="NCBIfam" id="NF002955">
    <property type="entry name" value="PRK03609.1"/>
    <property type="match status" value="1"/>
</dbReference>
<dbReference type="Gene3D" id="1.10.150.20">
    <property type="entry name" value="5' to 3' exonuclease, C-terminal subdomain"/>
    <property type="match status" value="1"/>
</dbReference>
<evidence type="ECO:0000256" key="1">
    <source>
        <dbReference type="ARBA" id="ARBA00010945"/>
    </source>
</evidence>
<sequence>MSFALVDCNNFYASCERVFNPKLAGKPVVVLSNNDGCVVARNAESKAMGIPMGVPWFKIEKEFRREGGIALSSNYALYADMSHRVMTLLAAFSPDQEIYSIDECFLGMAGFRELSSIGQDIREKVKRWTGLPVCVGFGATKTLAKLANHVAKKRPAWNGVCDLTALSAEAQACLIGDIEVDEVWGVGRRTAPRLAEMGITTVGQLRDADPTRIRQAFSVVLERTVRELRGESCLALEDAAPPKQQIMVSRSFGNSVHELADLQQAVAHFVGRAAEKLRSQGSCAGCLTVFIRTSPFRRDDPQYSQSLTLPLAVASDDTLELTTVATEGVRAIYRPGFPYAKAGVLLGELLGKDKVPRDLFADEHGSGRLAALMAAVDRVNGKFGRGTLKTGASTGSRGAWQMRQGRKSPCYSTRWEDLVRVRG</sequence>
<gene>
    <name evidence="7" type="ORF">GGD90_003194</name>
</gene>
<accession>A0A840G352</accession>
<dbReference type="GO" id="GO:0009432">
    <property type="term" value="P:SOS response"/>
    <property type="evidence" value="ECO:0007669"/>
    <property type="project" value="UniProtKB-KW"/>
</dbReference>
<dbReference type="CDD" id="cd01700">
    <property type="entry name" value="PolY_Pol_V_umuC"/>
    <property type="match status" value="1"/>
</dbReference>
<reference evidence="7 8" key="1">
    <citation type="submission" date="2020-08" db="EMBL/GenBank/DDBJ databases">
        <title>Genome sequencing of Purple Non-Sulfur Bacteria from various extreme environments.</title>
        <authorList>
            <person name="Mayer M."/>
        </authorList>
    </citation>
    <scope>NUCLEOTIDE SEQUENCE [LARGE SCALE GENOMIC DNA]</scope>
    <source>
        <strain evidence="7 8">2761</strain>
    </source>
</reference>
<dbReference type="Gene3D" id="3.30.70.270">
    <property type="match status" value="1"/>
</dbReference>
<evidence type="ECO:0000256" key="5">
    <source>
        <dbReference type="ARBA" id="ARBA00023236"/>
    </source>
</evidence>
<dbReference type="InterPro" id="IPR043502">
    <property type="entry name" value="DNA/RNA_pol_sf"/>
</dbReference>
<dbReference type="InterPro" id="IPR050116">
    <property type="entry name" value="DNA_polymerase-Y"/>
</dbReference>
<dbReference type="Gene3D" id="3.40.1170.60">
    <property type="match status" value="1"/>
</dbReference>
<evidence type="ECO:0000256" key="2">
    <source>
        <dbReference type="ARBA" id="ARBA00022763"/>
    </source>
</evidence>
<dbReference type="Proteomes" id="UP000587070">
    <property type="component" value="Unassembled WGS sequence"/>
</dbReference>
<proteinExistence type="inferred from homology"/>
<dbReference type="Pfam" id="PF11799">
    <property type="entry name" value="IMS_C"/>
    <property type="match status" value="1"/>
</dbReference>
<dbReference type="PANTHER" id="PTHR11076:SF34">
    <property type="entry name" value="PROTEIN UMUC"/>
    <property type="match status" value="1"/>
</dbReference>
<evidence type="ECO:0000256" key="4">
    <source>
        <dbReference type="ARBA" id="ARBA00023204"/>
    </source>
</evidence>
<keyword evidence="3" id="KW-0741">SOS mutagenesis</keyword>
<comment type="caution">
    <text evidence="7">The sequence shown here is derived from an EMBL/GenBank/DDBJ whole genome shotgun (WGS) entry which is preliminary data.</text>
</comment>
<dbReference type="OrthoDB" id="9808813at2"/>
<dbReference type="InterPro" id="IPR043128">
    <property type="entry name" value="Rev_trsase/Diguanyl_cyclase"/>
</dbReference>
<dbReference type="GO" id="GO:0042276">
    <property type="term" value="P:error-prone translesion synthesis"/>
    <property type="evidence" value="ECO:0007669"/>
    <property type="project" value="TreeGrafter"/>
</dbReference>
<dbReference type="Pfam" id="PF13438">
    <property type="entry name" value="DUF4113"/>
    <property type="match status" value="1"/>
</dbReference>
<dbReference type="AlphaFoldDB" id="A0A840G352"/>